<keyword evidence="2" id="KW-0479">Metal-binding</keyword>
<dbReference type="Pfam" id="PF00487">
    <property type="entry name" value="FA_desaturase"/>
    <property type="match status" value="1"/>
</dbReference>
<evidence type="ECO:0000256" key="6">
    <source>
        <dbReference type="SAM" id="Phobius"/>
    </source>
</evidence>
<proteinExistence type="predicted"/>
<keyword evidence="3" id="KW-0560">Oxidoreductase</keyword>
<name>A0AAX4NXC1_9CHLO</name>
<evidence type="ECO:0000256" key="1">
    <source>
        <dbReference type="ARBA" id="ARBA00022617"/>
    </source>
</evidence>
<feature type="domain" description="Cytochrome b5 heme-binding" evidence="7">
    <location>
        <begin position="26"/>
        <end position="100"/>
    </location>
</feature>
<dbReference type="CDD" id="cd03506">
    <property type="entry name" value="Delta6-FADS-like"/>
    <property type="match status" value="1"/>
</dbReference>
<dbReference type="GO" id="GO:0042759">
    <property type="term" value="P:long-chain fatty acid biosynthetic process"/>
    <property type="evidence" value="ECO:0007669"/>
    <property type="project" value="UniProtKB-ARBA"/>
</dbReference>
<dbReference type="InterPro" id="IPR001199">
    <property type="entry name" value="Cyt_B5-like_heme/steroid-bd"/>
</dbReference>
<sequence>MVTVGNLRSRAGKAQGAKVSTEPTQERTFTVEEVAKHSTEKDCWLIIEGQVYDVTKFVPRHPGGSLIYVKAGGDSTQLFYSYHPEHVHKLLSKFRVGAVQEAGKTVTYEEENCEFYASCRQKVNKYFKENDLDPRVSSSMYVKTGLILAVLAASYLATFYGTTSLALALVFGAVFGTMKAEVGVSIQHDANHGAYHKNGRLGDWIGITLDLVGASSFMWKQQHVVGHHAYTNVVNEDPDIRVGEKDMRRCEETQPWVSWHRYQHLYLGLLYGLLSIKSTLVDDFSALTSGKIGPVSINSFTNREFCVFWGSKAFYFTYWFALPLLYGNFSVPQLALIWFSSEAITGWLLAFMFQVAHVSEDVAFFHKNENNEVKRSWAVTQVETTVDFCHGSYFWTHFSGGLNYQTVHHLFPGVCHCHYPQLAPIIVETCKEFGIRYNVYSTFWEALQGHFRHLQKVGNVGIPSLATVG</sequence>
<feature type="region of interest" description="Disordered" evidence="5">
    <location>
        <begin position="1"/>
        <end position="25"/>
    </location>
</feature>
<keyword evidence="9" id="KW-1185">Reference proteome</keyword>
<dbReference type="GO" id="GO:0006636">
    <property type="term" value="P:unsaturated fatty acid biosynthetic process"/>
    <property type="evidence" value="ECO:0007669"/>
    <property type="project" value="UniProtKB-ARBA"/>
</dbReference>
<dbReference type="PROSITE" id="PS00191">
    <property type="entry name" value="CYTOCHROME_B5_1"/>
    <property type="match status" value="1"/>
</dbReference>
<dbReference type="InterPro" id="IPR036400">
    <property type="entry name" value="Cyt_B5-like_heme/steroid_sf"/>
</dbReference>
<dbReference type="SUPFAM" id="SSF55856">
    <property type="entry name" value="Cytochrome b5-like heme/steroid binding domain"/>
    <property type="match status" value="1"/>
</dbReference>
<accession>A0AAX4NXC1</accession>
<dbReference type="InterPro" id="IPR012171">
    <property type="entry name" value="Fatty_acid_desaturase"/>
</dbReference>
<keyword evidence="6" id="KW-0812">Transmembrane</keyword>
<dbReference type="PIRSF" id="PIRSF015921">
    <property type="entry name" value="FA_sphinglp_des"/>
    <property type="match status" value="1"/>
</dbReference>
<dbReference type="GO" id="GO:0020037">
    <property type="term" value="F:heme binding"/>
    <property type="evidence" value="ECO:0007669"/>
    <property type="project" value="InterPro"/>
</dbReference>
<keyword evidence="1" id="KW-0349">Heme</keyword>
<dbReference type="GO" id="GO:0016020">
    <property type="term" value="C:membrane"/>
    <property type="evidence" value="ECO:0007669"/>
    <property type="project" value="TreeGrafter"/>
</dbReference>
<keyword evidence="6" id="KW-1133">Transmembrane helix</keyword>
<keyword evidence="6" id="KW-0472">Membrane</keyword>
<evidence type="ECO:0000256" key="4">
    <source>
        <dbReference type="ARBA" id="ARBA00023004"/>
    </source>
</evidence>
<dbReference type="Proteomes" id="UP001472866">
    <property type="component" value="Chromosome 01"/>
</dbReference>
<dbReference type="AlphaFoldDB" id="A0AAX4NXC1"/>
<dbReference type="FunFam" id="3.10.120.10:FF:000007">
    <property type="entry name" value="Sulfite oxidase, mitochondrial"/>
    <property type="match status" value="1"/>
</dbReference>
<evidence type="ECO:0000313" key="9">
    <source>
        <dbReference type="Proteomes" id="UP001472866"/>
    </source>
</evidence>
<evidence type="ECO:0000256" key="5">
    <source>
        <dbReference type="SAM" id="MobiDB-lite"/>
    </source>
</evidence>
<reference evidence="8 9" key="1">
    <citation type="submission" date="2024-03" db="EMBL/GenBank/DDBJ databases">
        <title>Complete genome sequence of the green alga Chloropicon roscoffensis RCC1871.</title>
        <authorList>
            <person name="Lemieux C."/>
            <person name="Pombert J.-F."/>
            <person name="Otis C."/>
            <person name="Turmel M."/>
        </authorList>
    </citation>
    <scope>NUCLEOTIDE SEQUENCE [LARGE SCALE GENOMIC DNA]</scope>
    <source>
        <strain evidence="8 9">RCC1871</strain>
    </source>
</reference>
<gene>
    <name evidence="8" type="ORF">HKI87_01g01280</name>
</gene>
<evidence type="ECO:0000259" key="7">
    <source>
        <dbReference type="PROSITE" id="PS50255"/>
    </source>
</evidence>
<protein>
    <submittedName>
        <fullName evidence="8">Fatty acid desaturase</fullName>
    </submittedName>
</protein>
<dbReference type="InterPro" id="IPR005804">
    <property type="entry name" value="FA_desaturase_dom"/>
</dbReference>
<dbReference type="GO" id="GO:0016717">
    <property type="term" value="F:oxidoreductase activity, acting on paired donors, with oxidation of a pair of donors resulting in the reduction of molecular oxygen to two molecules of water"/>
    <property type="evidence" value="ECO:0007669"/>
    <property type="project" value="TreeGrafter"/>
</dbReference>
<evidence type="ECO:0000256" key="3">
    <source>
        <dbReference type="ARBA" id="ARBA00023002"/>
    </source>
</evidence>
<dbReference type="Gene3D" id="3.10.120.10">
    <property type="entry name" value="Cytochrome b5-like heme/steroid binding domain"/>
    <property type="match status" value="1"/>
</dbReference>
<dbReference type="EMBL" id="CP151501">
    <property type="protein sequence ID" value="WZN58604.1"/>
    <property type="molecule type" value="Genomic_DNA"/>
</dbReference>
<evidence type="ECO:0000313" key="8">
    <source>
        <dbReference type="EMBL" id="WZN58604.1"/>
    </source>
</evidence>
<dbReference type="InterPro" id="IPR018506">
    <property type="entry name" value="Cyt_B5_heme-BS"/>
</dbReference>
<dbReference type="SMART" id="SM01117">
    <property type="entry name" value="Cyt-b5"/>
    <property type="match status" value="1"/>
</dbReference>
<organism evidence="8 9">
    <name type="scientific">Chloropicon roscoffensis</name>
    <dbReference type="NCBI Taxonomy" id="1461544"/>
    <lineage>
        <taxon>Eukaryota</taxon>
        <taxon>Viridiplantae</taxon>
        <taxon>Chlorophyta</taxon>
        <taxon>Chloropicophyceae</taxon>
        <taxon>Chloropicales</taxon>
        <taxon>Chloropicaceae</taxon>
        <taxon>Chloropicon</taxon>
    </lineage>
</organism>
<keyword evidence="4" id="KW-0408">Iron</keyword>
<feature type="transmembrane region" description="Helical" evidence="6">
    <location>
        <begin position="145"/>
        <end position="175"/>
    </location>
</feature>
<evidence type="ECO:0000256" key="2">
    <source>
        <dbReference type="ARBA" id="ARBA00022723"/>
    </source>
</evidence>
<dbReference type="Pfam" id="PF00173">
    <property type="entry name" value="Cyt-b5"/>
    <property type="match status" value="1"/>
</dbReference>
<dbReference type="GO" id="GO:0046872">
    <property type="term" value="F:metal ion binding"/>
    <property type="evidence" value="ECO:0007669"/>
    <property type="project" value="UniProtKB-KW"/>
</dbReference>
<dbReference type="PROSITE" id="PS50255">
    <property type="entry name" value="CYTOCHROME_B5_2"/>
    <property type="match status" value="1"/>
</dbReference>
<dbReference type="PANTHER" id="PTHR19353">
    <property type="entry name" value="FATTY ACID DESATURASE 2"/>
    <property type="match status" value="1"/>
</dbReference>
<dbReference type="PANTHER" id="PTHR19353:SF19">
    <property type="entry name" value="DELTA(5) FATTY ACID DESATURASE C-RELATED"/>
    <property type="match status" value="1"/>
</dbReference>